<evidence type="ECO:0000256" key="6">
    <source>
        <dbReference type="SAM" id="Phobius"/>
    </source>
</evidence>
<dbReference type="SUPFAM" id="SSF81296">
    <property type="entry name" value="E set domains"/>
    <property type="match status" value="1"/>
</dbReference>
<protein>
    <submittedName>
        <fullName evidence="9">Copper resistance protein C</fullName>
    </submittedName>
</protein>
<feature type="domain" description="CopC" evidence="8">
    <location>
        <begin position="25"/>
        <end position="115"/>
    </location>
</feature>
<evidence type="ECO:0000256" key="7">
    <source>
        <dbReference type="SAM" id="SignalP"/>
    </source>
</evidence>
<keyword evidence="6" id="KW-0812">Transmembrane</keyword>
<keyword evidence="6" id="KW-0472">Membrane</keyword>
<gene>
    <name evidence="9" type="primary">pcoC</name>
    <name evidence="9" type="ORF">Airi02_072440</name>
</gene>
<keyword evidence="4" id="KW-0186">Copper</keyword>
<evidence type="ECO:0000256" key="1">
    <source>
        <dbReference type="ARBA" id="ARBA00004196"/>
    </source>
</evidence>
<comment type="subcellular location">
    <subcellularLocation>
        <location evidence="1">Cell envelope</location>
    </subcellularLocation>
</comment>
<feature type="signal peptide" evidence="7">
    <location>
        <begin position="1"/>
        <end position="24"/>
    </location>
</feature>
<dbReference type="PANTHER" id="PTHR34820:SF4">
    <property type="entry name" value="INNER MEMBRANE PROTEIN YEBZ"/>
    <property type="match status" value="1"/>
</dbReference>
<reference evidence="9" key="1">
    <citation type="submission" date="2023-03" db="EMBL/GenBank/DDBJ databases">
        <title>Actinoallomurus iriomotensis NBRC 103684.</title>
        <authorList>
            <person name="Ichikawa N."/>
            <person name="Sato H."/>
            <person name="Tonouchi N."/>
        </authorList>
    </citation>
    <scope>NUCLEOTIDE SEQUENCE</scope>
    <source>
        <strain evidence="9">NBRC 103684</strain>
    </source>
</reference>
<dbReference type="GO" id="GO:0042597">
    <property type="term" value="C:periplasmic space"/>
    <property type="evidence" value="ECO:0007669"/>
    <property type="project" value="InterPro"/>
</dbReference>
<evidence type="ECO:0000256" key="2">
    <source>
        <dbReference type="ARBA" id="ARBA00022723"/>
    </source>
</evidence>
<feature type="region of interest" description="Disordered" evidence="5">
    <location>
        <begin position="118"/>
        <end position="139"/>
    </location>
</feature>
<keyword evidence="3 7" id="KW-0732">Signal</keyword>
<evidence type="ECO:0000259" key="8">
    <source>
        <dbReference type="Pfam" id="PF04234"/>
    </source>
</evidence>
<dbReference type="GO" id="GO:0046688">
    <property type="term" value="P:response to copper ion"/>
    <property type="evidence" value="ECO:0007669"/>
    <property type="project" value="InterPro"/>
</dbReference>
<name>A0A9W6W2U9_9ACTN</name>
<dbReference type="GO" id="GO:0030313">
    <property type="term" value="C:cell envelope"/>
    <property type="evidence" value="ECO:0007669"/>
    <property type="project" value="UniProtKB-SubCell"/>
</dbReference>
<dbReference type="AlphaFoldDB" id="A0A9W6W2U9"/>
<dbReference type="GO" id="GO:0005507">
    <property type="term" value="F:copper ion binding"/>
    <property type="evidence" value="ECO:0007669"/>
    <property type="project" value="InterPro"/>
</dbReference>
<dbReference type="InterPro" id="IPR007348">
    <property type="entry name" value="CopC_dom"/>
</dbReference>
<feature type="transmembrane region" description="Helical" evidence="6">
    <location>
        <begin position="149"/>
        <end position="169"/>
    </location>
</feature>
<feature type="chain" id="PRO_5040945118" evidence="7">
    <location>
        <begin position="25"/>
        <end position="178"/>
    </location>
</feature>
<dbReference type="Pfam" id="PF04234">
    <property type="entry name" value="CopC"/>
    <property type="match status" value="1"/>
</dbReference>
<dbReference type="Gene3D" id="2.60.40.1220">
    <property type="match status" value="1"/>
</dbReference>
<dbReference type="Proteomes" id="UP001165074">
    <property type="component" value="Unassembled WGS sequence"/>
</dbReference>
<evidence type="ECO:0000313" key="9">
    <source>
        <dbReference type="EMBL" id="GLY89315.1"/>
    </source>
</evidence>
<accession>A0A9W6W2U9</accession>
<keyword evidence="6" id="KW-1133">Transmembrane helix</keyword>
<dbReference type="InterPro" id="IPR032694">
    <property type="entry name" value="CopC/D"/>
</dbReference>
<dbReference type="EMBL" id="BSTK01000013">
    <property type="protein sequence ID" value="GLY89315.1"/>
    <property type="molecule type" value="Genomic_DNA"/>
</dbReference>
<dbReference type="InterPro" id="IPR014755">
    <property type="entry name" value="Cu-Rt/internalin_Ig-like"/>
</dbReference>
<keyword evidence="10" id="KW-1185">Reference proteome</keyword>
<dbReference type="RefSeq" id="WP_285579502.1">
    <property type="nucleotide sequence ID" value="NZ_BSTK01000013.1"/>
</dbReference>
<evidence type="ECO:0000313" key="10">
    <source>
        <dbReference type="Proteomes" id="UP001165074"/>
    </source>
</evidence>
<comment type="caution">
    <text evidence="9">The sequence shown here is derived from an EMBL/GenBank/DDBJ whole genome shotgun (WGS) entry which is preliminary data.</text>
</comment>
<sequence length="178" mass="17804">MRIAVAAAAAALLGVLATAAPAEAHTTLTSSDPAKGASVTAPARIRLTYADPVRFPGVVLLDAKGGHHEAGKASAVDNHVTQQIGGALAPGVYTVGWRVVAEDGHPVTGEYKFTVTGGGSPSAAPAGPTSSAPASPAAEPVRHTSSAGWWWIGLVVVILAAIAGVVALLRRRTPNGRA</sequence>
<feature type="compositionally biased region" description="Low complexity" evidence="5">
    <location>
        <begin position="121"/>
        <end position="138"/>
    </location>
</feature>
<dbReference type="PANTHER" id="PTHR34820">
    <property type="entry name" value="INNER MEMBRANE PROTEIN YEBZ"/>
    <property type="match status" value="1"/>
</dbReference>
<keyword evidence="2" id="KW-0479">Metal-binding</keyword>
<evidence type="ECO:0000256" key="5">
    <source>
        <dbReference type="SAM" id="MobiDB-lite"/>
    </source>
</evidence>
<organism evidence="9 10">
    <name type="scientific">Actinoallomurus iriomotensis</name>
    <dbReference type="NCBI Taxonomy" id="478107"/>
    <lineage>
        <taxon>Bacteria</taxon>
        <taxon>Bacillati</taxon>
        <taxon>Actinomycetota</taxon>
        <taxon>Actinomycetes</taxon>
        <taxon>Streptosporangiales</taxon>
        <taxon>Thermomonosporaceae</taxon>
        <taxon>Actinoallomurus</taxon>
    </lineage>
</organism>
<dbReference type="GO" id="GO:0005886">
    <property type="term" value="C:plasma membrane"/>
    <property type="evidence" value="ECO:0007669"/>
    <property type="project" value="TreeGrafter"/>
</dbReference>
<evidence type="ECO:0000256" key="4">
    <source>
        <dbReference type="ARBA" id="ARBA00023008"/>
    </source>
</evidence>
<dbReference type="InterPro" id="IPR014756">
    <property type="entry name" value="Ig_E-set"/>
</dbReference>
<proteinExistence type="predicted"/>
<evidence type="ECO:0000256" key="3">
    <source>
        <dbReference type="ARBA" id="ARBA00022729"/>
    </source>
</evidence>
<dbReference type="GO" id="GO:0006825">
    <property type="term" value="P:copper ion transport"/>
    <property type="evidence" value="ECO:0007669"/>
    <property type="project" value="InterPro"/>
</dbReference>